<feature type="region of interest" description="Disordered" evidence="14">
    <location>
        <begin position="130"/>
        <end position="183"/>
    </location>
</feature>
<dbReference type="InterPro" id="IPR039905">
    <property type="entry name" value="CD2BP2/Lin1"/>
</dbReference>
<comment type="subcellular location">
    <subcellularLocation>
        <location evidence="2">Cytoplasm</location>
    </subcellularLocation>
    <subcellularLocation>
        <location evidence="1">Nucleus</location>
    </subcellularLocation>
</comment>
<keyword evidence="8" id="KW-0007">Acetylation</keyword>
<dbReference type="AlphaFoldDB" id="A0A3Q3XH93"/>
<dbReference type="CDD" id="cd00072">
    <property type="entry name" value="GYF"/>
    <property type="match status" value="1"/>
</dbReference>
<evidence type="ECO:0000256" key="13">
    <source>
        <dbReference type="ARBA" id="ARBA00070924"/>
    </source>
</evidence>
<evidence type="ECO:0000256" key="3">
    <source>
        <dbReference type="ARBA" id="ARBA00022490"/>
    </source>
</evidence>
<keyword evidence="10" id="KW-0539">Nucleus</keyword>
<dbReference type="PANTHER" id="PTHR13138">
    <property type="entry name" value="PROTEIN LIN1"/>
    <property type="match status" value="1"/>
</dbReference>
<dbReference type="SUPFAM" id="SSF55277">
    <property type="entry name" value="GYF domain"/>
    <property type="match status" value="1"/>
</dbReference>
<dbReference type="PROSITE" id="PS50829">
    <property type="entry name" value="GYF"/>
    <property type="match status" value="1"/>
</dbReference>
<feature type="domain" description="GYF" evidence="15">
    <location>
        <begin position="318"/>
        <end position="374"/>
    </location>
</feature>
<dbReference type="InterPro" id="IPR003169">
    <property type="entry name" value="GYF"/>
</dbReference>
<keyword evidence="17" id="KW-1185">Reference proteome</keyword>
<organism evidence="16 17">
    <name type="scientific">Mola mola</name>
    <name type="common">Ocean sunfish</name>
    <name type="synonym">Tetraodon mola</name>
    <dbReference type="NCBI Taxonomy" id="94237"/>
    <lineage>
        <taxon>Eukaryota</taxon>
        <taxon>Metazoa</taxon>
        <taxon>Chordata</taxon>
        <taxon>Craniata</taxon>
        <taxon>Vertebrata</taxon>
        <taxon>Euteleostomi</taxon>
        <taxon>Actinopterygii</taxon>
        <taxon>Neopterygii</taxon>
        <taxon>Teleostei</taxon>
        <taxon>Neoteleostei</taxon>
        <taxon>Acanthomorphata</taxon>
        <taxon>Eupercaria</taxon>
        <taxon>Tetraodontiformes</taxon>
        <taxon>Molidae</taxon>
        <taxon>Mola</taxon>
    </lineage>
</organism>
<evidence type="ECO:0000313" key="16">
    <source>
        <dbReference type="Ensembl" id="ENSMMOP00000022556.1"/>
    </source>
</evidence>
<dbReference type="Ensembl" id="ENSMMOT00000022927.1">
    <property type="protein sequence ID" value="ENSMMOP00000022556.1"/>
    <property type="gene ID" value="ENSMMOG00000017141.1"/>
</dbReference>
<dbReference type="GO" id="GO:0005682">
    <property type="term" value="C:U5 snRNP"/>
    <property type="evidence" value="ECO:0007669"/>
    <property type="project" value="InterPro"/>
</dbReference>
<keyword evidence="7" id="KW-0832">Ubl conjugation</keyword>
<evidence type="ECO:0000256" key="2">
    <source>
        <dbReference type="ARBA" id="ARBA00004496"/>
    </source>
</evidence>
<dbReference type="GO" id="GO:0006397">
    <property type="term" value="P:mRNA processing"/>
    <property type="evidence" value="ECO:0007669"/>
    <property type="project" value="UniProtKB-KW"/>
</dbReference>
<reference evidence="16" key="1">
    <citation type="submission" date="2025-08" db="UniProtKB">
        <authorList>
            <consortium name="Ensembl"/>
        </authorList>
    </citation>
    <scope>IDENTIFICATION</scope>
</reference>
<dbReference type="STRING" id="94237.ENSMMOP00000022556"/>
<proteinExistence type="predicted"/>
<feature type="compositionally biased region" description="Basic and acidic residues" evidence="14">
    <location>
        <begin position="223"/>
        <end position="237"/>
    </location>
</feature>
<evidence type="ECO:0000256" key="12">
    <source>
        <dbReference type="ARBA" id="ARBA00064937"/>
    </source>
</evidence>
<evidence type="ECO:0000256" key="1">
    <source>
        <dbReference type="ARBA" id="ARBA00004123"/>
    </source>
</evidence>
<sequence length="379" mass="43639">MPKRKVTFEDGAGDFDLDDDLPNKKSCEPMSGPGSRFKGKHSLDSDEEDEGEDTNSSKYDILASDDVEGQEDATIDCDEGVPITPFNLEEEMQEGHFDSEGNYFIKKEQQIRDNWLDNIDWVRIKEQPFKQKKKGLGAKRARRAGDEDEAEEEKKREEQQAERGNDEEEEEEEEEAEPAEDPLASYTQQQLMEAVVELLLPGETVTAGLRRLGGLGGRKKGKLKQESKPTEEANRDTEKLERLTALADRLVGSGMFEIYQQTYEKLAYLMKSIKNKQPAVRQKPSGDEGHELDMFADEFDETHAGRAEEREDKIVSEEVMWEYKWDNTDDSEVYGPFTSQQMQDWVDEGYFSRGVYCRRMDQEGAQFYNSKRLDFELYT</sequence>
<dbReference type="FunFam" id="3.30.1490.40:FF:000002">
    <property type="entry name" value="CD2 antigen cytoplasmic tail-binding protein 2"/>
    <property type="match status" value="1"/>
</dbReference>
<evidence type="ECO:0000256" key="9">
    <source>
        <dbReference type="ARBA" id="ARBA00023187"/>
    </source>
</evidence>
<dbReference type="PANTHER" id="PTHR13138:SF3">
    <property type="entry name" value="CD2 ANTIGEN CYTOPLASMIC TAIL-BINDING PROTEIN 2"/>
    <property type="match status" value="1"/>
</dbReference>
<dbReference type="GO" id="GO:0005737">
    <property type="term" value="C:cytoplasm"/>
    <property type="evidence" value="ECO:0007669"/>
    <property type="project" value="UniProtKB-SubCell"/>
</dbReference>
<feature type="compositionally biased region" description="Acidic residues" evidence="14">
    <location>
        <begin position="165"/>
        <end position="180"/>
    </location>
</feature>
<feature type="compositionally biased region" description="Basic residues" evidence="14">
    <location>
        <begin position="130"/>
        <end position="142"/>
    </location>
</feature>
<keyword evidence="6" id="KW-0507">mRNA processing</keyword>
<evidence type="ECO:0000259" key="15">
    <source>
        <dbReference type="PROSITE" id="PS50829"/>
    </source>
</evidence>
<dbReference type="Proteomes" id="UP000261620">
    <property type="component" value="Unplaced"/>
</dbReference>
<dbReference type="Pfam" id="PF02213">
    <property type="entry name" value="GYF"/>
    <property type="match status" value="1"/>
</dbReference>
<comment type="function">
    <text evidence="11">Involved in pre-mRNA splicing as component of the U5 snRNP complex that is involved in spliceosome assembly.</text>
</comment>
<comment type="subunit">
    <text evidence="12">Component of the U5 snRNP complex composed of the U5 snRNA and at least PRPF6, PRPF8, SNRNP200, EFTUD2, SNRNP40, DDX23, TXNL4A and CD2BP2. Interacts directly with TXNL4A and PRPF6. Interacts (via GYF domain) with CD2 (via Pro-rich sequence in the cytoplasmic domain). Interacts with PQBP1.</text>
</comment>
<dbReference type="OMA" id="GENTNFY"/>
<keyword evidence="9" id="KW-0508">mRNA splicing</keyword>
<feature type="region of interest" description="Disordered" evidence="14">
    <location>
        <begin position="1"/>
        <end position="101"/>
    </location>
</feature>
<dbReference type="GO" id="GO:0008380">
    <property type="term" value="P:RNA splicing"/>
    <property type="evidence" value="ECO:0007669"/>
    <property type="project" value="UniProtKB-KW"/>
</dbReference>
<keyword evidence="4" id="KW-1017">Isopeptide bond</keyword>
<evidence type="ECO:0000256" key="4">
    <source>
        <dbReference type="ARBA" id="ARBA00022499"/>
    </source>
</evidence>
<feature type="compositionally biased region" description="Acidic residues" evidence="14">
    <location>
        <begin position="11"/>
        <end position="20"/>
    </location>
</feature>
<dbReference type="SMART" id="SM00444">
    <property type="entry name" value="GYF"/>
    <property type="match status" value="1"/>
</dbReference>
<evidence type="ECO:0000256" key="11">
    <source>
        <dbReference type="ARBA" id="ARBA00056564"/>
    </source>
</evidence>
<name>A0A3Q3XH93_MOLML</name>
<protein>
    <recommendedName>
        <fullName evidence="13">CD2 antigen cytoplasmic tail-binding protein 2</fullName>
    </recommendedName>
</protein>
<evidence type="ECO:0000313" key="17">
    <source>
        <dbReference type="Proteomes" id="UP000261620"/>
    </source>
</evidence>
<keyword evidence="5" id="KW-0597">Phosphoprotein</keyword>
<evidence type="ECO:0000256" key="6">
    <source>
        <dbReference type="ARBA" id="ARBA00022664"/>
    </source>
</evidence>
<dbReference type="InterPro" id="IPR035445">
    <property type="entry name" value="GYF-like_dom_sf"/>
</dbReference>
<evidence type="ECO:0000256" key="7">
    <source>
        <dbReference type="ARBA" id="ARBA00022843"/>
    </source>
</evidence>
<reference evidence="16" key="2">
    <citation type="submission" date="2025-09" db="UniProtKB">
        <authorList>
            <consortium name="Ensembl"/>
        </authorList>
    </citation>
    <scope>IDENTIFICATION</scope>
</reference>
<evidence type="ECO:0000256" key="8">
    <source>
        <dbReference type="ARBA" id="ARBA00022990"/>
    </source>
</evidence>
<feature type="compositionally biased region" description="Acidic residues" evidence="14">
    <location>
        <begin position="63"/>
        <end position="79"/>
    </location>
</feature>
<accession>A0A3Q3XH93</accession>
<keyword evidence="3" id="KW-0963">Cytoplasm</keyword>
<evidence type="ECO:0000256" key="5">
    <source>
        <dbReference type="ARBA" id="ARBA00022553"/>
    </source>
</evidence>
<feature type="compositionally biased region" description="Basic and acidic residues" evidence="14">
    <location>
        <begin position="152"/>
        <end position="164"/>
    </location>
</feature>
<evidence type="ECO:0000256" key="14">
    <source>
        <dbReference type="SAM" id="MobiDB-lite"/>
    </source>
</evidence>
<feature type="region of interest" description="Disordered" evidence="14">
    <location>
        <begin position="210"/>
        <end position="237"/>
    </location>
</feature>
<evidence type="ECO:0000256" key="10">
    <source>
        <dbReference type="ARBA" id="ARBA00023242"/>
    </source>
</evidence>
<dbReference type="Gene3D" id="3.30.1490.40">
    <property type="match status" value="1"/>
</dbReference>